<accession>A0A8J3SQY9</accession>
<dbReference type="AlphaFoldDB" id="A0A8J3SQY9"/>
<dbReference type="Proteomes" id="UP000619788">
    <property type="component" value="Unassembled WGS sequence"/>
</dbReference>
<keyword evidence="2" id="KW-1185">Reference proteome</keyword>
<name>A0A8J3SQY9_9ACTN</name>
<sequence>MNDGCCPTCMAVWALVARARAESAKELAHTASLMAAKAAMRGVELQERRERLAERAAHFEARRQQSQQWTDGQAR</sequence>
<dbReference type="EMBL" id="BOOJ01000108">
    <property type="protein sequence ID" value="GIH97875.1"/>
    <property type="molecule type" value="Genomic_DNA"/>
</dbReference>
<comment type="caution">
    <text evidence="1">The sequence shown here is derived from an EMBL/GenBank/DDBJ whole genome shotgun (WGS) entry which is preliminary data.</text>
</comment>
<reference evidence="1 2" key="1">
    <citation type="submission" date="2021-01" db="EMBL/GenBank/DDBJ databases">
        <title>Whole genome shotgun sequence of Planobispora siamensis NBRC 107568.</title>
        <authorList>
            <person name="Komaki H."/>
            <person name="Tamura T."/>
        </authorList>
    </citation>
    <scope>NUCLEOTIDE SEQUENCE [LARGE SCALE GENOMIC DNA]</scope>
    <source>
        <strain evidence="1 2">NBRC 107568</strain>
    </source>
</reference>
<evidence type="ECO:0000313" key="2">
    <source>
        <dbReference type="Proteomes" id="UP000619788"/>
    </source>
</evidence>
<gene>
    <name evidence="1" type="ORF">Psi01_85050</name>
</gene>
<protein>
    <submittedName>
        <fullName evidence="1">Uncharacterized protein</fullName>
    </submittedName>
</protein>
<organism evidence="1 2">
    <name type="scientific">Planobispora siamensis</name>
    <dbReference type="NCBI Taxonomy" id="936338"/>
    <lineage>
        <taxon>Bacteria</taxon>
        <taxon>Bacillati</taxon>
        <taxon>Actinomycetota</taxon>
        <taxon>Actinomycetes</taxon>
        <taxon>Streptosporangiales</taxon>
        <taxon>Streptosporangiaceae</taxon>
        <taxon>Planobispora</taxon>
    </lineage>
</organism>
<proteinExistence type="predicted"/>
<evidence type="ECO:0000313" key="1">
    <source>
        <dbReference type="EMBL" id="GIH97875.1"/>
    </source>
</evidence>